<keyword evidence="2" id="KW-0812">Transmembrane</keyword>
<keyword evidence="3" id="KW-0472">Membrane</keyword>
<proteinExistence type="predicted"/>
<organism evidence="4 5">
    <name type="scientific">Pisum sativum</name>
    <name type="common">Garden pea</name>
    <name type="synonym">Lathyrus oleraceus</name>
    <dbReference type="NCBI Taxonomy" id="3888"/>
    <lineage>
        <taxon>Eukaryota</taxon>
        <taxon>Viridiplantae</taxon>
        <taxon>Streptophyta</taxon>
        <taxon>Embryophyta</taxon>
        <taxon>Tracheophyta</taxon>
        <taxon>Spermatophyta</taxon>
        <taxon>Magnoliopsida</taxon>
        <taxon>eudicotyledons</taxon>
        <taxon>Gunneridae</taxon>
        <taxon>Pentapetalae</taxon>
        <taxon>rosids</taxon>
        <taxon>fabids</taxon>
        <taxon>Fabales</taxon>
        <taxon>Fabaceae</taxon>
        <taxon>Papilionoideae</taxon>
        <taxon>50 kb inversion clade</taxon>
        <taxon>NPAAA clade</taxon>
        <taxon>Hologalegina</taxon>
        <taxon>IRL clade</taxon>
        <taxon>Fabeae</taxon>
        <taxon>Lathyrus</taxon>
    </lineage>
</organism>
<dbReference type="InterPro" id="IPR018108">
    <property type="entry name" value="MCP_transmembrane"/>
</dbReference>
<dbReference type="InterPro" id="IPR023395">
    <property type="entry name" value="MCP_dom_sf"/>
</dbReference>
<comment type="caution">
    <text evidence="4">The sequence shown here is derived from an EMBL/GenBank/DDBJ whole genome shotgun (WGS) entry which is preliminary data.</text>
</comment>
<dbReference type="Pfam" id="PF00153">
    <property type="entry name" value="Mito_carr"/>
    <property type="match status" value="1"/>
</dbReference>
<protein>
    <submittedName>
        <fullName evidence="4">Uncharacterized protein</fullName>
    </submittedName>
</protein>
<dbReference type="GO" id="GO:0016020">
    <property type="term" value="C:membrane"/>
    <property type="evidence" value="ECO:0007669"/>
    <property type="project" value="UniProtKB-SubCell"/>
</dbReference>
<dbReference type="EMBL" id="JAMSHJ010000001">
    <property type="protein sequence ID" value="KAI5440456.1"/>
    <property type="molecule type" value="Genomic_DNA"/>
</dbReference>
<gene>
    <name evidence="4" type="ORF">KIW84_010074</name>
</gene>
<dbReference type="Gene3D" id="1.50.40.10">
    <property type="entry name" value="Mitochondrial carrier domain"/>
    <property type="match status" value="1"/>
</dbReference>
<reference evidence="4 5" key="1">
    <citation type="journal article" date="2022" name="Nat. Genet.">
        <title>Improved pea reference genome and pan-genome highlight genomic features and evolutionary characteristics.</title>
        <authorList>
            <person name="Yang T."/>
            <person name="Liu R."/>
            <person name="Luo Y."/>
            <person name="Hu S."/>
            <person name="Wang D."/>
            <person name="Wang C."/>
            <person name="Pandey M.K."/>
            <person name="Ge S."/>
            <person name="Xu Q."/>
            <person name="Li N."/>
            <person name="Li G."/>
            <person name="Huang Y."/>
            <person name="Saxena R.K."/>
            <person name="Ji Y."/>
            <person name="Li M."/>
            <person name="Yan X."/>
            <person name="He Y."/>
            <person name="Liu Y."/>
            <person name="Wang X."/>
            <person name="Xiang C."/>
            <person name="Varshney R.K."/>
            <person name="Ding H."/>
            <person name="Gao S."/>
            <person name="Zong X."/>
        </authorList>
    </citation>
    <scope>NUCLEOTIDE SEQUENCE [LARGE SCALE GENOMIC DNA]</scope>
    <source>
        <strain evidence="4 5">cv. Zhongwan 6</strain>
    </source>
</reference>
<name>A0A9D4YIZ4_PEA</name>
<dbReference type="Gramene" id="Psat01G0007400-T1">
    <property type="protein sequence ID" value="KAI5440456.1"/>
    <property type="gene ID" value="KIW84_010074"/>
</dbReference>
<sequence>MIKIQMNINEKELGSKDTELENLESNSSVARDCISIDTSTTSLANESDVSNPDVVIHEASSLSNDAVPITNKCQYKIDDNELMEIQRRRLSDISDNERKDQIFSVNHKQAFHSLAKQEHAFSGAMAGVCVSCCLHPVDTIKTVIQSCHASKKGTHGDEKHTKLITISRRLRMLLNNRNMGVGKDGLSNPVGG</sequence>
<evidence type="ECO:0000256" key="1">
    <source>
        <dbReference type="ARBA" id="ARBA00004141"/>
    </source>
</evidence>
<dbReference type="Proteomes" id="UP001058974">
    <property type="component" value="Chromosome 1"/>
</dbReference>
<evidence type="ECO:0000256" key="2">
    <source>
        <dbReference type="ARBA" id="ARBA00022692"/>
    </source>
</evidence>
<evidence type="ECO:0000313" key="5">
    <source>
        <dbReference type="Proteomes" id="UP001058974"/>
    </source>
</evidence>
<evidence type="ECO:0000313" key="4">
    <source>
        <dbReference type="EMBL" id="KAI5440456.1"/>
    </source>
</evidence>
<comment type="subcellular location">
    <subcellularLocation>
        <location evidence="1">Membrane</location>
        <topology evidence="1">Multi-pass membrane protein</topology>
    </subcellularLocation>
</comment>
<dbReference type="AlphaFoldDB" id="A0A9D4YIZ4"/>
<keyword evidence="5" id="KW-1185">Reference proteome</keyword>
<evidence type="ECO:0000256" key="3">
    <source>
        <dbReference type="ARBA" id="ARBA00023136"/>
    </source>
</evidence>
<accession>A0A9D4YIZ4</accession>
<dbReference type="SUPFAM" id="SSF103506">
    <property type="entry name" value="Mitochondrial carrier"/>
    <property type="match status" value="1"/>
</dbReference>